<dbReference type="InterPro" id="IPR052048">
    <property type="entry name" value="ST_Response_Regulator"/>
</dbReference>
<dbReference type="CDD" id="cd00156">
    <property type="entry name" value="REC"/>
    <property type="match status" value="1"/>
</dbReference>
<keyword evidence="4" id="KW-1185">Reference proteome</keyword>
<dbReference type="Gene3D" id="3.40.50.2300">
    <property type="match status" value="1"/>
</dbReference>
<dbReference type="Pfam" id="PF08665">
    <property type="entry name" value="PglZ"/>
    <property type="match status" value="1"/>
</dbReference>
<feature type="modified residue" description="4-aspartylphosphate" evidence="1">
    <location>
        <position position="54"/>
    </location>
</feature>
<organism evidence="3 4">
    <name type="scientific">Solitalea koreensis</name>
    <dbReference type="NCBI Taxonomy" id="543615"/>
    <lineage>
        <taxon>Bacteria</taxon>
        <taxon>Pseudomonadati</taxon>
        <taxon>Bacteroidota</taxon>
        <taxon>Sphingobacteriia</taxon>
        <taxon>Sphingobacteriales</taxon>
        <taxon>Sphingobacteriaceae</taxon>
        <taxon>Solitalea</taxon>
    </lineage>
</organism>
<dbReference type="EMBL" id="FXSZ01000001">
    <property type="protein sequence ID" value="SMO40532.1"/>
    <property type="molecule type" value="Genomic_DNA"/>
</dbReference>
<dbReference type="Proteomes" id="UP000315971">
    <property type="component" value="Unassembled WGS sequence"/>
</dbReference>
<dbReference type="OrthoDB" id="9813025at2"/>
<dbReference type="SUPFAM" id="SSF53649">
    <property type="entry name" value="Alkaline phosphatase-like"/>
    <property type="match status" value="1"/>
</dbReference>
<protein>
    <submittedName>
        <fullName evidence="3">Response regulator receiver domain-containing protein</fullName>
    </submittedName>
</protein>
<keyword evidence="1" id="KW-0597">Phosphoprotein</keyword>
<dbReference type="PANTHER" id="PTHR43228:SF1">
    <property type="entry name" value="TWO-COMPONENT RESPONSE REGULATOR ARR22"/>
    <property type="match status" value="1"/>
</dbReference>
<proteinExistence type="predicted"/>
<dbReference type="PANTHER" id="PTHR43228">
    <property type="entry name" value="TWO-COMPONENT RESPONSE REGULATOR"/>
    <property type="match status" value="1"/>
</dbReference>
<dbReference type="InterPro" id="IPR011006">
    <property type="entry name" value="CheY-like_superfamily"/>
</dbReference>
<evidence type="ECO:0000313" key="3">
    <source>
        <dbReference type="EMBL" id="SMO40532.1"/>
    </source>
</evidence>
<dbReference type="InterPro" id="IPR017850">
    <property type="entry name" value="Alkaline_phosphatase_core_sf"/>
</dbReference>
<dbReference type="AlphaFoldDB" id="A0A521B0B5"/>
<evidence type="ECO:0000256" key="1">
    <source>
        <dbReference type="PROSITE-ProRule" id="PRU00169"/>
    </source>
</evidence>
<name>A0A521B0B5_9SPHI</name>
<accession>A0A521B0B5</accession>
<reference evidence="3 4" key="1">
    <citation type="submission" date="2017-05" db="EMBL/GenBank/DDBJ databases">
        <authorList>
            <person name="Varghese N."/>
            <person name="Submissions S."/>
        </authorList>
    </citation>
    <scope>NUCLEOTIDE SEQUENCE [LARGE SCALE GENOMIC DNA]</scope>
    <source>
        <strain evidence="3 4">DSM 21342</strain>
    </source>
</reference>
<dbReference type="GO" id="GO:0000160">
    <property type="term" value="P:phosphorelay signal transduction system"/>
    <property type="evidence" value="ECO:0007669"/>
    <property type="project" value="InterPro"/>
</dbReference>
<sequence>MQEPTILWADDEIDLLKPHILFLKDKGYNIKTVTNGSDALDAFKAEHFDIIFLDENMPGLTGLETLVEIKNIKPDIPVVLITKSEEEYLMEDAIGSKIDDYLIKPVNPKQILLTIKKILDKKGLVHGKTASAYQQEFRNLLMTLNDNLSYEEWADVYKKLIFWEIELQGLEDPGMHEILTQQKAEANAQFSKFVEKNYIKWLNNPDIAPVQSHQLMKQKVFPLIDSTPTFFLLIDNLRYDQWKIISPIISEYFRIETEESYYSILPTATQYARNAIFAGLLPTEMEKRFPGKWQNDEDEGGKNLHEEAFLEDQLKRLRKNYKFSYTKVVNYDQGKDLVDNIHTMANNQLNVIVYNFVDMLSHARTEMEIIRELASDEKAYRSLTLSWFENSPLLEALKKIAQKKVRLIITTDHGTIRVKTPSKVIGDRNTNTNLRYKQGKNLAFEPKEVLHIKNPQDAFLPRQHMSQSFIFAKEDEYFIYPNNYNQFVNYYNNTFQHGGISLEEMIIPFVVLSTK</sequence>
<gene>
    <name evidence="3" type="ORF">SAMN06265350_101582</name>
</gene>
<dbReference type="RefSeq" id="WP_142601286.1">
    <property type="nucleotide sequence ID" value="NZ_FXSZ01000001.1"/>
</dbReference>
<dbReference type="SUPFAM" id="SSF52172">
    <property type="entry name" value="CheY-like"/>
    <property type="match status" value="1"/>
</dbReference>
<dbReference type="InterPro" id="IPR001789">
    <property type="entry name" value="Sig_transdc_resp-reg_receiver"/>
</dbReference>
<dbReference type="SMART" id="SM00448">
    <property type="entry name" value="REC"/>
    <property type="match status" value="1"/>
</dbReference>
<dbReference type="PROSITE" id="PS50110">
    <property type="entry name" value="RESPONSE_REGULATORY"/>
    <property type="match status" value="1"/>
</dbReference>
<feature type="domain" description="Response regulatory" evidence="2">
    <location>
        <begin position="5"/>
        <end position="119"/>
    </location>
</feature>
<dbReference type="Pfam" id="PF00072">
    <property type="entry name" value="Response_reg"/>
    <property type="match status" value="1"/>
</dbReference>
<evidence type="ECO:0000259" key="2">
    <source>
        <dbReference type="PROSITE" id="PS50110"/>
    </source>
</evidence>
<evidence type="ECO:0000313" key="4">
    <source>
        <dbReference type="Proteomes" id="UP000315971"/>
    </source>
</evidence>